<sequence>MAMLRPYICKISTFEDAKSLVKAEKWSELSPIVDDLEARRFLMEDYHDLSIEILKNTDKKFPSRLVHSLLYMVARIEFEDNESKQHKFYNDRPFHDALLEYRSQDLFEDEDDILLFMGCLSRGIGYFADKAVKDTRYTPIHGSKLVFAYFFDCFKKVRSLKIFYFALEYLEQINEIHQSEQLTKTIGNFLNKIMELVAECDPSSFADMGGRFIELWKMINVYFIANGLVIERKIANIYNKMLLRTKPRTHCMRIFDFLDPGVSYCRFELLRNSELGNHNCIGNLNPKWPKICLYKEYGREAWLIRLEAYYFHFLQGKAYMTIPNIEFTMMLFKAFDIREELELLLDQIIKNAPNLITHEAEDYRKETTANYFTYD</sequence>
<gene>
    <name evidence="1" type="ORF">Ciccas_011983</name>
</gene>
<name>A0ABD2PUM1_9PLAT</name>
<evidence type="ECO:0000313" key="2">
    <source>
        <dbReference type="Proteomes" id="UP001626550"/>
    </source>
</evidence>
<accession>A0ABD2PUM1</accession>
<reference evidence="1 2" key="1">
    <citation type="submission" date="2024-11" db="EMBL/GenBank/DDBJ databases">
        <title>Adaptive evolution of stress response genes in parasites aligns with host niche diversity.</title>
        <authorList>
            <person name="Hahn C."/>
            <person name="Resl P."/>
        </authorList>
    </citation>
    <scope>NUCLEOTIDE SEQUENCE [LARGE SCALE GENOMIC DNA]</scope>
    <source>
        <strain evidence="1">EGGRZ-B1_66</strain>
        <tissue evidence="1">Body</tissue>
    </source>
</reference>
<keyword evidence="2" id="KW-1185">Reference proteome</keyword>
<dbReference type="AlphaFoldDB" id="A0ABD2PUM1"/>
<dbReference type="Proteomes" id="UP001626550">
    <property type="component" value="Unassembled WGS sequence"/>
</dbReference>
<evidence type="ECO:0000313" key="1">
    <source>
        <dbReference type="EMBL" id="KAL3309471.1"/>
    </source>
</evidence>
<dbReference type="EMBL" id="JBJKFK010003880">
    <property type="protein sequence ID" value="KAL3309471.1"/>
    <property type="molecule type" value="Genomic_DNA"/>
</dbReference>
<comment type="caution">
    <text evidence="1">The sequence shown here is derived from an EMBL/GenBank/DDBJ whole genome shotgun (WGS) entry which is preliminary data.</text>
</comment>
<protein>
    <submittedName>
        <fullName evidence="1">Uncharacterized protein</fullName>
    </submittedName>
</protein>
<organism evidence="1 2">
    <name type="scientific">Cichlidogyrus casuarinus</name>
    <dbReference type="NCBI Taxonomy" id="1844966"/>
    <lineage>
        <taxon>Eukaryota</taxon>
        <taxon>Metazoa</taxon>
        <taxon>Spiralia</taxon>
        <taxon>Lophotrochozoa</taxon>
        <taxon>Platyhelminthes</taxon>
        <taxon>Monogenea</taxon>
        <taxon>Monopisthocotylea</taxon>
        <taxon>Dactylogyridea</taxon>
        <taxon>Ancyrocephalidae</taxon>
        <taxon>Cichlidogyrus</taxon>
    </lineage>
</organism>
<proteinExistence type="predicted"/>